<keyword evidence="3" id="KW-1185">Reference proteome</keyword>
<proteinExistence type="predicted"/>
<dbReference type="Proteomes" id="UP001151234">
    <property type="component" value="Unassembled WGS sequence"/>
</dbReference>
<sequence>MTYTLRDATFSDLENITEIYRDSVENGVATYELTPPNLEEMTRRFEALKEQGYPFIVADDGRGALFGYAYAGAYRTRPAYRWTVEDSIYLPQSARGRGIGKALLGLLVARCEALGFRQMVAIIGGPEPASVALHASLGFEHIGTMHATGYKFGRWLDTAIMQIALGTGQDTHPDPDAYPGTLFGP</sequence>
<gene>
    <name evidence="2" type="ORF">OQ273_21360</name>
</gene>
<evidence type="ECO:0000313" key="2">
    <source>
        <dbReference type="EMBL" id="MDA5401134.1"/>
    </source>
</evidence>
<dbReference type="Gene3D" id="3.40.630.30">
    <property type="match status" value="1"/>
</dbReference>
<dbReference type="GO" id="GO:0016747">
    <property type="term" value="F:acyltransferase activity, transferring groups other than amino-acyl groups"/>
    <property type="evidence" value="ECO:0007669"/>
    <property type="project" value="InterPro"/>
</dbReference>
<name>A0A9X3UMI4_9HYPH</name>
<feature type="domain" description="N-acetyltransferase" evidence="1">
    <location>
        <begin position="3"/>
        <end position="166"/>
    </location>
</feature>
<dbReference type="AlphaFoldDB" id="A0A9X3UMI4"/>
<evidence type="ECO:0000313" key="3">
    <source>
        <dbReference type="Proteomes" id="UP001151234"/>
    </source>
</evidence>
<dbReference type="PROSITE" id="PS51186">
    <property type="entry name" value="GNAT"/>
    <property type="match status" value="1"/>
</dbReference>
<dbReference type="EMBL" id="JAPJZI010000001">
    <property type="protein sequence ID" value="MDA5401134.1"/>
    <property type="molecule type" value="Genomic_DNA"/>
</dbReference>
<dbReference type="InterPro" id="IPR000182">
    <property type="entry name" value="GNAT_dom"/>
</dbReference>
<protein>
    <submittedName>
        <fullName evidence="2">GNAT family N-acetyltransferase</fullName>
    </submittedName>
</protein>
<dbReference type="CDD" id="cd04301">
    <property type="entry name" value="NAT_SF"/>
    <property type="match status" value="1"/>
</dbReference>
<dbReference type="SUPFAM" id="SSF55729">
    <property type="entry name" value="Acyl-CoA N-acyltransferases (Nat)"/>
    <property type="match status" value="1"/>
</dbReference>
<accession>A0A9X3UMI4</accession>
<dbReference type="PANTHER" id="PTHR43072">
    <property type="entry name" value="N-ACETYLTRANSFERASE"/>
    <property type="match status" value="1"/>
</dbReference>
<evidence type="ECO:0000259" key="1">
    <source>
        <dbReference type="PROSITE" id="PS51186"/>
    </source>
</evidence>
<dbReference type="RefSeq" id="WP_267992941.1">
    <property type="nucleotide sequence ID" value="NZ_JAPJZI010000001.1"/>
</dbReference>
<reference evidence="2" key="1">
    <citation type="submission" date="2022-11" db="EMBL/GenBank/DDBJ databases">
        <title>Draft genome sequence of Hoeflea poritis E7-10 and Hoeflea prorocentri PM5-8, separated from scleractinian coral Porites lutea and marine dinoflagellate.</title>
        <authorList>
            <person name="Zhang G."/>
            <person name="Wei Q."/>
            <person name="Cai L."/>
        </authorList>
    </citation>
    <scope>NUCLEOTIDE SEQUENCE</scope>
    <source>
        <strain evidence="2">PM5-8</strain>
    </source>
</reference>
<comment type="caution">
    <text evidence="2">The sequence shown here is derived from an EMBL/GenBank/DDBJ whole genome shotgun (WGS) entry which is preliminary data.</text>
</comment>
<dbReference type="PANTHER" id="PTHR43072:SF8">
    <property type="entry name" value="ACYLTRANSFERASE FABY-RELATED"/>
    <property type="match status" value="1"/>
</dbReference>
<organism evidence="2 3">
    <name type="scientific">Hoeflea prorocentri</name>
    <dbReference type="NCBI Taxonomy" id="1922333"/>
    <lineage>
        <taxon>Bacteria</taxon>
        <taxon>Pseudomonadati</taxon>
        <taxon>Pseudomonadota</taxon>
        <taxon>Alphaproteobacteria</taxon>
        <taxon>Hyphomicrobiales</taxon>
        <taxon>Rhizobiaceae</taxon>
        <taxon>Hoeflea</taxon>
    </lineage>
</organism>
<dbReference type="InterPro" id="IPR016181">
    <property type="entry name" value="Acyl_CoA_acyltransferase"/>
</dbReference>
<dbReference type="Pfam" id="PF13420">
    <property type="entry name" value="Acetyltransf_4"/>
    <property type="match status" value="1"/>
</dbReference>